<keyword evidence="1" id="KW-0732">Signal</keyword>
<sequence length="352" mass="40857">MGLFLIYIVHICSTMVQFIEDYTTRFLQECAAEFYLSFLDATGRRVHKRECQSYLAIVLGTSSESVFVLVRLSRFCSCLPIAIQFVRHSWTRAAADGILCIFRLLFVICVPSDYDARNGLQKCDIQRCPRWQTTAFEEFFWEQCEDYIEKPKKEKPCVDTGIRAGPCQSNTLVLSMGPMILEGRCATALQQHPYTESYRLFNNIHTPSHTGSSTTSIQRFIQALQQHPYTVIQALQQHPYTESYMLFNNIHTQSYRLFNNIHTQSHTGSSTTSIHRVIQALQQHPYTESYRLFNNIHTPSHTGSSTTSIHRVIHALQQHPYTESYMLFNNIHTQSYMFFNNIHTPSYTSFYY</sequence>
<name>A0A7R9FGF2_9NEOP</name>
<proteinExistence type="predicted"/>
<organism evidence="2">
    <name type="scientific">Timema tahoe</name>
    <dbReference type="NCBI Taxonomy" id="61484"/>
    <lineage>
        <taxon>Eukaryota</taxon>
        <taxon>Metazoa</taxon>
        <taxon>Ecdysozoa</taxon>
        <taxon>Arthropoda</taxon>
        <taxon>Hexapoda</taxon>
        <taxon>Insecta</taxon>
        <taxon>Pterygota</taxon>
        <taxon>Neoptera</taxon>
        <taxon>Polyneoptera</taxon>
        <taxon>Phasmatodea</taxon>
        <taxon>Timematodea</taxon>
        <taxon>Timematoidea</taxon>
        <taxon>Timematidae</taxon>
        <taxon>Timema</taxon>
    </lineage>
</organism>
<dbReference type="EMBL" id="OE000215">
    <property type="protein sequence ID" value="CAD7452923.1"/>
    <property type="molecule type" value="Genomic_DNA"/>
</dbReference>
<reference evidence="2" key="1">
    <citation type="submission" date="2020-11" db="EMBL/GenBank/DDBJ databases">
        <authorList>
            <person name="Tran Van P."/>
        </authorList>
    </citation>
    <scope>NUCLEOTIDE SEQUENCE</scope>
</reference>
<feature type="signal peptide" evidence="1">
    <location>
        <begin position="1"/>
        <end position="18"/>
    </location>
</feature>
<gene>
    <name evidence="2" type="ORF">TTEB3V08_LOCUS1082</name>
</gene>
<evidence type="ECO:0000313" key="2">
    <source>
        <dbReference type="EMBL" id="CAD7452923.1"/>
    </source>
</evidence>
<dbReference type="AlphaFoldDB" id="A0A7R9FGF2"/>
<evidence type="ECO:0000256" key="1">
    <source>
        <dbReference type="SAM" id="SignalP"/>
    </source>
</evidence>
<feature type="chain" id="PRO_5031354084" evidence="1">
    <location>
        <begin position="19"/>
        <end position="352"/>
    </location>
</feature>
<protein>
    <submittedName>
        <fullName evidence="2">Uncharacterized protein</fullName>
    </submittedName>
</protein>
<accession>A0A7R9FGF2</accession>